<dbReference type="GO" id="GO:0005634">
    <property type="term" value="C:nucleus"/>
    <property type="evidence" value="ECO:0007669"/>
    <property type="project" value="TreeGrafter"/>
</dbReference>
<dbReference type="GO" id="GO:0006139">
    <property type="term" value="P:nucleobase-containing compound metabolic process"/>
    <property type="evidence" value="ECO:0007669"/>
    <property type="project" value="InterPro"/>
</dbReference>
<dbReference type="KEGG" id="qsa:O6P43_021883"/>
<proteinExistence type="predicted"/>
<keyword evidence="5" id="KW-1185">Reference proteome</keyword>
<comment type="caution">
    <text evidence="4">The sequence shown here is derived from an EMBL/GenBank/DDBJ whole genome shotgun (WGS) entry which is preliminary data.</text>
</comment>
<keyword evidence="1" id="KW-0540">Nuclease</keyword>
<dbReference type="Proteomes" id="UP001163823">
    <property type="component" value="Chromosome 9"/>
</dbReference>
<evidence type="ECO:0000313" key="4">
    <source>
        <dbReference type="EMBL" id="KAJ7955260.1"/>
    </source>
</evidence>
<dbReference type="EMBL" id="JARAOO010000009">
    <property type="protein sequence ID" value="KAJ7955260.1"/>
    <property type="molecule type" value="Genomic_DNA"/>
</dbReference>
<evidence type="ECO:0000313" key="5">
    <source>
        <dbReference type="Proteomes" id="UP001163823"/>
    </source>
</evidence>
<dbReference type="GO" id="GO:0008408">
    <property type="term" value="F:3'-5' exonuclease activity"/>
    <property type="evidence" value="ECO:0007669"/>
    <property type="project" value="InterPro"/>
</dbReference>
<accession>A0AAD7PHR6</accession>
<dbReference type="InterPro" id="IPR051132">
    <property type="entry name" value="3-5_Exonuclease_domain"/>
</dbReference>
<keyword evidence="2" id="KW-0378">Hydrolase</keyword>
<dbReference type="SUPFAM" id="SSF53098">
    <property type="entry name" value="Ribonuclease H-like"/>
    <property type="match status" value="1"/>
</dbReference>
<dbReference type="GO" id="GO:0003676">
    <property type="term" value="F:nucleic acid binding"/>
    <property type="evidence" value="ECO:0007669"/>
    <property type="project" value="InterPro"/>
</dbReference>
<evidence type="ECO:0000256" key="2">
    <source>
        <dbReference type="ARBA" id="ARBA00022801"/>
    </source>
</evidence>
<dbReference type="PANTHER" id="PTHR13620:SF59">
    <property type="entry name" value="POLYNUCLEOTIDYL TRANSFERASE, RIBONUCLEASE H-LIKE SUPERFAMILY PROTEIN"/>
    <property type="match status" value="1"/>
</dbReference>
<dbReference type="GO" id="GO:0005737">
    <property type="term" value="C:cytoplasm"/>
    <property type="evidence" value="ECO:0007669"/>
    <property type="project" value="TreeGrafter"/>
</dbReference>
<dbReference type="PANTHER" id="PTHR13620">
    <property type="entry name" value="3-5 EXONUCLEASE"/>
    <property type="match status" value="1"/>
</dbReference>
<organism evidence="4 5">
    <name type="scientific">Quillaja saponaria</name>
    <name type="common">Soap bark tree</name>
    <dbReference type="NCBI Taxonomy" id="32244"/>
    <lineage>
        <taxon>Eukaryota</taxon>
        <taxon>Viridiplantae</taxon>
        <taxon>Streptophyta</taxon>
        <taxon>Embryophyta</taxon>
        <taxon>Tracheophyta</taxon>
        <taxon>Spermatophyta</taxon>
        <taxon>Magnoliopsida</taxon>
        <taxon>eudicotyledons</taxon>
        <taxon>Gunneridae</taxon>
        <taxon>Pentapetalae</taxon>
        <taxon>rosids</taxon>
        <taxon>fabids</taxon>
        <taxon>Fabales</taxon>
        <taxon>Quillajaceae</taxon>
        <taxon>Quillaja</taxon>
    </lineage>
</organism>
<protein>
    <submittedName>
        <fullName evidence="4">Werner syndrome-like exonuclease-like protein</fullName>
    </submittedName>
</protein>
<dbReference type="InterPro" id="IPR036397">
    <property type="entry name" value="RNaseH_sf"/>
</dbReference>
<dbReference type="Pfam" id="PF01612">
    <property type="entry name" value="DNA_pol_A_exo1"/>
    <property type="match status" value="1"/>
</dbReference>
<dbReference type="Gene3D" id="3.30.420.10">
    <property type="entry name" value="Ribonuclease H-like superfamily/Ribonuclease H"/>
    <property type="match status" value="1"/>
</dbReference>
<name>A0AAD7PHR6_QUISA</name>
<reference evidence="4" key="1">
    <citation type="journal article" date="2023" name="Science">
        <title>Elucidation of the pathway for biosynthesis of saponin adjuvants from the soapbark tree.</title>
        <authorList>
            <person name="Reed J."/>
            <person name="Orme A."/>
            <person name="El-Demerdash A."/>
            <person name="Owen C."/>
            <person name="Martin L.B.B."/>
            <person name="Misra R.C."/>
            <person name="Kikuchi S."/>
            <person name="Rejzek M."/>
            <person name="Martin A.C."/>
            <person name="Harkess A."/>
            <person name="Leebens-Mack J."/>
            <person name="Louveau T."/>
            <person name="Stephenson M.J."/>
            <person name="Osbourn A."/>
        </authorList>
    </citation>
    <scope>NUCLEOTIDE SEQUENCE</scope>
    <source>
        <strain evidence="4">S10</strain>
    </source>
</reference>
<keyword evidence="4" id="KW-0269">Exonuclease</keyword>
<evidence type="ECO:0000256" key="1">
    <source>
        <dbReference type="ARBA" id="ARBA00022722"/>
    </source>
</evidence>
<dbReference type="AlphaFoldDB" id="A0AAD7PHR6"/>
<feature type="domain" description="3'-5' exonuclease" evidence="3">
    <location>
        <begin position="8"/>
        <end position="133"/>
    </location>
</feature>
<sequence>MHLADTLQLSVGNRCLIYQLAHTDYVPKKLRQFLMNSNHTFVGFWNSSDARKLMHSDHELEMWRDPLDLRYYVETDDGDSLVRASTEEIVEECLGFEGVRLEREISMSDWDDEYLSDDQVLQACLDAHCAFLIGKNCNAWSLSR</sequence>
<dbReference type="InterPro" id="IPR002562">
    <property type="entry name" value="3'-5'_exonuclease_dom"/>
</dbReference>
<dbReference type="InterPro" id="IPR012337">
    <property type="entry name" value="RNaseH-like_sf"/>
</dbReference>
<gene>
    <name evidence="4" type="ORF">O6P43_021883</name>
</gene>
<evidence type="ECO:0000259" key="3">
    <source>
        <dbReference type="Pfam" id="PF01612"/>
    </source>
</evidence>